<accession>A0A250VWV7</accession>
<evidence type="ECO:0000313" key="2">
    <source>
        <dbReference type="EMBL" id="GAX58440.1"/>
    </source>
</evidence>
<feature type="domain" description="TniQ" evidence="1">
    <location>
        <begin position="8"/>
        <end position="146"/>
    </location>
</feature>
<reference evidence="3" key="1">
    <citation type="submission" date="2017-05" db="EMBL/GenBank/DDBJ databases">
        <title>Streptomyces olivochromogenes NBRC 3561 whole genome shotgun sequence.</title>
        <authorList>
            <person name="Dohra H."/>
            <person name="Kodani S."/>
        </authorList>
    </citation>
    <scope>NUCLEOTIDE SEQUENCE [LARGE SCALE GENOMIC DNA]</scope>
    <source>
        <strain evidence="3">NBRC 3561</strain>
    </source>
</reference>
<organism evidence="2 3">
    <name type="scientific">Streptomyces olivochromogenes</name>
    <dbReference type="NCBI Taxonomy" id="1963"/>
    <lineage>
        <taxon>Bacteria</taxon>
        <taxon>Bacillati</taxon>
        <taxon>Actinomycetota</taxon>
        <taxon>Actinomycetes</taxon>
        <taxon>Kitasatosporales</taxon>
        <taxon>Streptomycetaceae</taxon>
        <taxon>Streptomyces</taxon>
    </lineage>
</organism>
<sequence>MTLMRTLPLRVEPVPGEALDSWLEAVSRQLRTPWNDLLPDLGLSDLRQHPQKHPSWLTLLPDAEAAALSAATGVEPARLRRMTLAHYDGRALVVEPKPRMIHPRRLWGRSRGSFFCPDCLRENGGRWLLRWRLGWSFACVKHRRLLGDQCPVCCRMPRLQPYPASHLSEPSRCMNSLAGQARTRGRAALRCGHPLTEVPHCYLPDGHRALLAQQMLNQIITRDLADMGLYAEHPQNAITALGDFKALACRVINRATRQHLTGVLPDDLVELGAHLLPAELPRDAQTPSRDGGKAPSRSAVTAVSLTAAAEILAQPDVHAAGEAMRWLISIYYPTKPPSPAHVRPWGEGCSPVLNAVIIKALQPTMQRGSVLRYRTGSSLPGTYMHVTAAAGRAKRLPGLMWGRWALRMLPPKGFNVRTVQVALPCLILQTGNTLTHPRAAKILGDASTQESNFRVLHALQNNPRWPDTQRALLRLAEHLDHTPPPIDYQRRRELNYSDVLPEEDWHRFCHAAQAAVGQGPRYLVTRCYLIERISAMPVGLAPELRSQLSGFPATLTPQFVAELEATAHAFLTRCGISEPTVWKPPVKLLDGLALPGFDPAAVQARDIHELMRKQGLTAAQTADRLGTSSHVIHHILERVPLAQNLYQARLAGTKREELKRRLPRVVLAQLGRRYSEAEIARRFSVSNHMVAALRKEYGLPAPPRGNRAVLATDP</sequence>
<dbReference type="InterPro" id="IPR009492">
    <property type="entry name" value="TniQ"/>
</dbReference>
<dbReference type="STRING" id="1963.AQJ27_49855"/>
<dbReference type="RefSeq" id="WP_079065922.1">
    <property type="nucleotide sequence ID" value="NZ_BDQI01000053.1"/>
</dbReference>
<evidence type="ECO:0000313" key="3">
    <source>
        <dbReference type="Proteomes" id="UP000217446"/>
    </source>
</evidence>
<gene>
    <name evidence="2" type="ORF">SO3561_10013</name>
</gene>
<proteinExistence type="predicted"/>
<dbReference type="AlphaFoldDB" id="A0A250VWV7"/>
<comment type="caution">
    <text evidence="2">The sequence shown here is derived from an EMBL/GenBank/DDBJ whole genome shotgun (WGS) entry which is preliminary data.</text>
</comment>
<dbReference type="Proteomes" id="UP000217446">
    <property type="component" value="Unassembled WGS sequence"/>
</dbReference>
<keyword evidence="3" id="KW-1185">Reference proteome</keyword>
<name>A0A250VWV7_STROL</name>
<dbReference type="EMBL" id="BDQI01000053">
    <property type="protein sequence ID" value="GAX58440.1"/>
    <property type="molecule type" value="Genomic_DNA"/>
</dbReference>
<dbReference type="Pfam" id="PF06527">
    <property type="entry name" value="TniQ"/>
    <property type="match status" value="1"/>
</dbReference>
<protein>
    <recommendedName>
        <fullName evidence="1">TniQ domain-containing protein</fullName>
    </recommendedName>
</protein>
<evidence type="ECO:0000259" key="1">
    <source>
        <dbReference type="Pfam" id="PF06527"/>
    </source>
</evidence>